<dbReference type="RefSeq" id="WP_184384242.1">
    <property type="nucleotide sequence ID" value="NZ_JACIDJ010000003.1"/>
</dbReference>
<proteinExistence type="predicted"/>
<dbReference type="PRINTS" id="PR00313">
    <property type="entry name" value="CABNDNGRPT"/>
</dbReference>
<dbReference type="InterPro" id="IPR011049">
    <property type="entry name" value="Serralysin-like_metalloprot_C"/>
</dbReference>
<feature type="domain" description="DUF4214" evidence="1">
    <location>
        <begin position="239"/>
        <end position="290"/>
    </location>
</feature>
<evidence type="ECO:0000313" key="2">
    <source>
        <dbReference type="EMBL" id="MBB3898958.1"/>
    </source>
</evidence>
<sequence length="408" mass="43067">MGFSFASTGGTLDGAVQDLLRQALFAWQVVAGVTFIETPWHRADLVFGFGAPGDSVLLPAQPTLRDALKATGAALGLTADVAGAPLSATVMAAEAGAATGLGWADAEAIAALFGPRAEADAQGVRWRYDPALDMVRGDLFAFESRTVFGGNKGTALFGDIGDDLLIGGAGDDLFMGGPGQNAYLGGAGRDVVVSGFLRAETTLDFRFQRLSTEWGTDQWDEVEYLRFRDGGFALHQQESAALVERLYQALLLRAADATGLTTWTRFLDTGGTGEELIGRITGSPEYRERFGTPDAAALARAMAALEPAPDAPLDVPIWVPNKAAVLAVRFHLMVAGAAPDRARFDTWFAALEAAPDYAEAAQAFLDAHPGHGFANGQALLDAAWSLPVIRATAPWVDQGVVLANDWIL</sequence>
<gene>
    <name evidence="2" type="ORF">GGQ83_002401</name>
</gene>
<accession>A0A840AAA8</accession>
<dbReference type="EMBL" id="JACIDJ010000003">
    <property type="protein sequence ID" value="MBB3898958.1"/>
    <property type="molecule type" value="Genomic_DNA"/>
</dbReference>
<dbReference type="InterPro" id="IPR025282">
    <property type="entry name" value="DUF4214"/>
</dbReference>
<evidence type="ECO:0000259" key="1">
    <source>
        <dbReference type="Pfam" id="PF13946"/>
    </source>
</evidence>
<dbReference type="Gene3D" id="2.150.10.10">
    <property type="entry name" value="Serralysin-like metalloprotease, C-terminal"/>
    <property type="match status" value="1"/>
</dbReference>
<dbReference type="Pfam" id="PF13946">
    <property type="entry name" value="DUF4214"/>
    <property type="match status" value="1"/>
</dbReference>
<evidence type="ECO:0000313" key="3">
    <source>
        <dbReference type="Proteomes" id="UP000553193"/>
    </source>
</evidence>
<dbReference type="InterPro" id="IPR038255">
    <property type="entry name" value="PBS_linker_sf"/>
</dbReference>
<organism evidence="2 3">
    <name type="scientific">Roseococcus suduntuyensis</name>
    <dbReference type="NCBI Taxonomy" id="455361"/>
    <lineage>
        <taxon>Bacteria</taxon>
        <taxon>Pseudomonadati</taxon>
        <taxon>Pseudomonadota</taxon>
        <taxon>Alphaproteobacteria</taxon>
        <taxon>Acetobacterales</taxon>
        <taxon>Roseomonadaceae</taxon>
        <taxon>Roseococcus</taxon>
    </lineage>
</organism>
<dbReference type="Proteomes" id="UP000553193">
    <property type="component" value="Unassembled WGS sequence"/>
</dbReference>
<dbReference type="SUPFAM" id="SSF51120">
    <property type="entry name" value="beta-Roll"/>
    <property type="match status" value="1"/>
</dbReference>
<protein>
    <recommendedName>
        <fullName evidence="1">DUF4214 domain-containing protein</fullName>
    </recommendedName>
</protein>
<reference evidence="2 3" key="1">
    <citation type="submission" date="2020-08" db="EMBL/GenBank/DDBJ databases">
        <title>Genomic Encyclopedia of Type Strains, Phase IV (KMG-IV): sequencing the most valuable type-strain genomes for metagenomic binning, comparative biology and taxonomic classification.</title>
        <authorList>
            <person name="Goeker M."/>
        </authorList>
    </citation>
    <scope>NUCLEOTIDE SEQUENCE [LARGE SCALE GENOMIC DNA]</scope>
    <source>
        <strain evidence="2 3">DSM 19979</strain>
    </source>
</reference>
<dbReference type="Gene3D" id="1.10.3130.20">
    <property type="entry name" value="Phycobilisome linker domain"/>
    <property type="match status" value="1"/>
</dbReference>
<dbReference type="Pfam" id="PF00353">
    <property type="entry name" value="HemolysinCabind"/>
    <property type="match status" value="1"/>
</dbReference>
<keyword evidence="3" id="KW-1185">Reference proteome</keyword>
<dbReference type="GO" id="GO:0005509">
    <property type="term" value="F:calcium ion binding"/>
    <property type="evidence" value="ECO:0007669"/>
    <property type="project" value="InterPro"/>
</dbReference>
<dbReference type="InterPro" id="IPR001343">
    <property type="entry name" value="Hemolysn_Ca-bd"/>
</dbReference>
<dbReference type="AlphaFoldDB" id="A0A840AAA8"/>
<name>A0A840AAA8_9PROT</name>
<comment type="caution">
    <text evidence="2">The sequence shown here is derived from an EMBL/GenBank/DDBJ whole genome shotgun (WGS) entry which is preliminary data.</text>
</comment>